<dbReference type="InterPro" id="IPR050950">
    <property type="entry name" value="HTH-type_LysR_regulators"/>
</dbReference>
<dbReference type="EMBL" id="RBIN01000005">
    <property type="protein sequence ID" value="RKR03383.1"/>
    <property type="molecule type" value="Genomic_DNA"/>
</dbReference>
<dbReference type="Pfam" id="PF00126">
    <property type="entry name" value="HTH_1"/>
    <property type="match status" value="1"/>
</dbReference>
<dbReference type="RefSeq" id="WP_121172858.1">
    <property type="nucleotide sequence ID" value="NZ_RBIN01000005.1"/>
</dbReference>
<dbReference type="GO" id="GO:0003677">
    <property type="term" value="F:DNA binding"/>
    <property type="evidence" value="ECO:0007669"/>
    <property type="project" value="UniProtKB-KW"/>
</dbReference>
<comment type="caution">
    <text evidence="6">The sequence shown here is derived from an EMBL/GenBank/DDBJ whole genome shotgun (WGS) entry which is preliminary data.</text>
</comment>
<reference evidence="6 7" key="1">
    <citation type="submission" date="2018-10" db="EMBL/GenBank/DDBJ databases">
        <title>Genomic Encyclopedia of Type Strains, Phase IV (KMG-IV): sequencing the most valuable type-strain genomes for metagenomic binning, comparative biology and taxonomic classification.</title>
        <authorList>
            <person name="Goeker M."/>
        </authorList>
    </citation>
    <scope>NUCLEOTIDE SEQUENCE [LARGE SCALE GENOMIC DNA]</scope>
    <source>
        <strain evidence="6 7">DSM 23229</strain>
    </source>
</reference>
<gene>
    <name evidence="6" type="ORF">C7446_1908</name>
</gene>
<dbReference type="Gene3D" id="1.10.10.10">
    <property type="entry name" value="Winged helix-like DNA-binding domain superfamily/Winged helix DNA-binding domain"/>
    <property type="match status" value="1"/>
</dbReference>
<dbReference type="InterPro" id="IPR005119">
    <property type="entry name" value="LysR_subst-bd"/>
</dbReference>
<evidence type="ECO:0000259" key="5">
    <source>
        <dbReference type="PROSITE" id="PS50931"/>
    </source>
</evidence>
<dbReference type="SUPFAM" id="SSF53850">
    <property type="entry name" value="Periplasmic binding protein-like II"/>
    <property type="match status" value="1"/>
</dbReference>
<dbReference type="InterPro" id="IPR036390">
    <property type="entry name" value="WH_DNA-bd_sf"/>
</dbReference>
<dbReference type="PANTHER" id="PTHR30419:SF8">
    <property type="entry name" value="NITROGEN ASSIMILATION TRANSCRIPTIONAL ACTIVATOR-RELATED"/>
    <property type="match status" value="1"/>
</dbReference>
<dbReference type="Gene3D" id="3.40.190.290">
    <property type="match status" value="1"/>
</dbReference>
<dbReference type="Proteomes" id="UP000281975">
    <property type="component" value="Unassembled WGS sequence"/>
</dbReference>
<dbReference type="Pfam" id="PF03466">
    <property type="entry name" value="LysR_substrate"/>
    <property type="match status" value="1"/>
</dbReference>
<evidence type="ECO:0000256" key="1">
    <source>
        <dbReference type="ARBA" id="ARBA00009437"/>
    </source>
</evidence>
<sequence>MDIPHQRLVYFRVTAESGSLRRAASRLNIAPSAVSRQIALLEDVFDAPLLERTSRGMRPTPTGEMVLDYCRQRSALDDEFIARLEAQQRLEAGTIALVVGEGFVGDLIDTPLKSFAERYRGIRLDVEVAGTDGIIEAVVEDQAHIGLMFHERIHPQLRFWHSSEQPLMAVCPPGHPLAGGEAPLTLAQLAETPLALWRPGHGVRTLVDQAFAEAALRPQVTLETNSMAVLRHSVLAGMQLTILPRFAVVRELEAGSLVARPIACATFCSAQAHMITRVGRRQPQASLRLLRHLAEWMRAFRTYSS</sequence>
<evidence type="ECO:0000313" key="7">
    <source>
        <dbReference type="Proteomes" id="UP000281975"/>
    </source>
</evidence>
<protein>
    <submittedName>
        <fullName evidence="6">LysR family transcriptional regulator</fullName>
    </submittedName>
</protein>
<keyword evidence="7" id="KW-1185">Reference proteome</keyword>
<dbReference type="InterPro" id="IPR000847">
    <property type="entry name" value="LysR_HTH_N"/>
</dbReference>
<feature type="domain" description="HTH lysR-type" evidence="5">
    <location>
        <begin position="1"/>
        <end position="60"/>
    </location>
</feature>
<dbReference type="GO" id="GO:0003700">
    <property type="term" value="F:DNA-binding transcription factor activity"/>
    <property type="evidence" value="ECO:0007669"/>
    <property type="project" value="InterPro"/>
</dbReference>
<dbReference type="PANTHER" id="PTHR30419">
    <property type="entry name" value="HTH-TYPE TRANSCRIPTIONAL REGULATOR YBHD"/>
    <property type="match status" value="1"/>
</dbReference>
<name>A0A420WWC1_9GAMM</name>
<dbReference type="SUPFAM" id="SSF46785">
    <property type="entry name" value="Winged helix' DNA-binding domain"/>
    <property type="match status" value="1"/>
</dbReference>
<evidence type="ECO:0000313" key="6">
    <source>
        <dbReference type="EMBL" id="RKR03383.1"/>
    </source>
</evidence>
<keyword evidence="3" id="KW-0238">DNA-binding</keyword>
<proteinExistence type="inferred from homology"/>
<evidence type="ECO:0000256" key="2">
    <source>
        <dbReference type="ARBA" id="ARBA00023015"/>
    </source>
</evidence>
<evidence type="ECO:0000256" key="3">
    <source>
        <dbReference type="ARBA" id="ARBA00023125"/>
    </source>
</evidence>
<accession>A0A420WWC1</accession>
<organism evidence="6 7">
    <name type="scientific">Kushneria sinocarnis</name>
    <dbReference type="NCBI Taxonomy" id="595502"/>
    <lineage>
        <taxon>Bacteria</taxon>
        <taxon>Pseudomonadati</taxon>
        <taxon>Pseudomonadota</taxon>
        <taxon>Gammaproteobacteria</taxon>
        <taxon>Oceanospirillales</taxon>
        <taxon>Halomonadaceae</taxon>
        <taxon>Kushneria</taxon>
    </lineage>
</organism>
<dbReference type="OrthoDB" id="570111at2"/>
<dbReference type="InterPro" id="IPR036388">
    <property type="entry name" value="WH-like_DNA-bd_sf"/>
</dbReference>
<keyword evidence="2" id="KW-0805">Transcription regulation</keyword>
<keyword evidence="4" id="KW-0804">Transcription</keyword>
<evidence type="ECO:0000256" key="4">
    <source>
        <dbReference type="ARBA" id="ARBA00023163"/>
    </source>
</evidence>
<dbReference type="GO" id="GO:0005829">
    <property type="term" value="C:cytosol"/>
    <property type="evidence" value="ECO:0007669"/>
    <property type="project" value="TreeGrafter"/>
</dbReference>
<comment type="similarity">
    <text evidence="1">Belongs to the LysR transcriptional regulatory family.</text>
</comment>
<dbReference type="PROSITE" id="PS50931">
    <property type="entry name" value="HTH_LYSR"/>
    <property type="match status" value="1"/>
</dbReference>
<dbReference type="AlphaFoldDB" id="A0A420WWC1"/>